<keyword evidence="1" id="KW-0805">Transcription regulation</keyword>
<dbReference type="AlphaFoldDB" id="A0ABD6D192"/>
<reference evidence="4 5" key="1">
    <citation type="journal article" date="2019" name="Int. J. Syst. Evol. Microbiol.">
        <title>The Global Catalogue of Microorganisms (GCM) 10K type strain sequencing project: providing services to taxonomists for standard genome sequencing and annotation.</title>
        <authorList>
            <consortium name="The Broad Institute Genomics Platform"/>
            <consortium name="The Broad Institute Genome Sequencing Center for Infectious Disease"/>
            <person name="Wu L."/>
            <person name="Ma J."/>
        </authorList>
    </citation>
    <scope>NUCLEOTIDE SEQUENCE [LARGE SCALE GENOMIC DNA]</scope>
    <source>
        <strain evidence="4 5">CGMCC 1.10594</strain>
    </source>
</reference>
<keyword evidence="2" id="KW-0804">Transcription</keyword>
<sequence length="212" mass="23198">MPTARLAVTLPEDVWIADLSSRHPEATFRVLAALPDDDTGVGLVEITAPDMEAVLSKLDAATGVRVFELLHRGDGRALIQFETDDPLLLLSIRNSRTPFEPPITIVDGVADLELTASRERLSSLADQLRTFGLEFDVRSVRTSMDPESVVSDRQRDLIETAVELGYYDTPRSCTLTDLADHLDIAKSTASERLHRAEGAIIQAFIADASVVD</sequence>
<protein>
    <submittedName>
        <fullName evidence="4">Helix-turn-helix domain-containing protein</fullName>
    </submittedName>
</protein>
<organism evidence="4 5">
    <name type="scientific">Haloplanus ruber</name>
    <dbReference type="NCBI Taxonomy" id="869892"/>
    <lineage>
        <taxon>Archaea</taxon>
        <taxon>Methanobacteriati</taxon>
        <taxon>Methanobacteriota</taxon>
        <taxon>Stenosarchaea group</taxon>
        <taxon>Halobacteria</taxon>
        <taxon>Halobacteriales</taxon>
        <taxon>Haloferacaceae</taxon>
        <taxon>Haloplanus</taxon>
    </lineage>
</organism>
<name>A0ABD6D192_9EURY</name>
<dbReference type="Pfam" id="PF04967">
    <property type="entry name" value="HTH_10"/>
    <property type="match status" value="1"/>
</dbReference>
<dbReference type="Proteomes" id="UP001597075">
    <property type="component" value="Unassembled WGS sequence"/>
</dbReference>
<feature type="domain" description="HTH bat-type" evidence="3">
    <location>
        <begin position="151"/>
        <end position="201"/>
    </location>
</feature>
<gene>
    <name evidence="4" type="ORF">ACFSBJ_14600</name>
</gene>
<comment type="caution">
    <text evidence="4">The sequence shown here is derived from an EMBL/GenBank/DDBJ whole genome shotgun (WGS) entry which is preliminary data.</text>
</comment>
<evidence type="ECO:0000313" key="5">
    <source>
        <dbReference type="Proteomes" id="UP001597075"/>
    </source>
</evidence>
<accession>A0ABD6D192</accession>
<evidence type="ECO:0000259" key="3">
    <source>
        <dbReference type="Pfam" id="PF04967"/>
    </source>
</evidence>
<evidence type="ECO:0000256" key="2">
    <source>
        <dbReference type="ARBA" id="ARBA00023163"/>
    </source>
</evidence>
<dbReference type="PANTHER" id="PTHR34236:SF1">
    <property type="entry name" value="DIMETHYL SULFOXIDE REDUCTASE TRANSCRIPTIONAL ACTIVATOR"/>
    <property type="match status" value="1"/>
</dbReference>
<proteinExistence type="predicted"/>
<evidence type="ECO:0000256" key="1">
    <source>
        <dbReference type="ARBA" id="ARBA00023015"/>
    </source>
</evidence>
<dbReference type="RefSeq" id="WP_256405188.1">
    <property type="nucleotide sequence ID" value="NZ_CP187151.1"/>
</dbReference>
<dbReference type="InterPro" id="IPR007050">
    <property type="entry name" value="HTH_bacterioopsin"/>
</dbReference>
<dbReference type="PANTHER" id="PTHR34236">
    <property type="entry name" value="DIMETHYL SULFOXIDE REDUCTASE TRANSCRIPTIONAL ACTIVATOR"/>
    <property type="match status" value="1"/>
</dbReference>
<keyword evidence="5" id="KW-1185">Reference proteome</keyword>
<dbReference type="EMBL" id="JBHUDL010000010">
    <property type="protein sequence ID" value="MFD1634959.1"/>
    <property type="molecule type" value="Genomic_DNA"/>
</dbReference>
<evidence type="ECO:0000313" key="4">
    <source>
        <dbReference type="EMBL" id="MFD1634959.1"/>
    </source>
</evidence>